<dbReference type="Proteomes" id="UP000565723">
    <property type="component" value="Unassembled WGS sequence"/>
</dbReference>
<evidence type="ECO:0000313" key="3">
    <source>
        <dbReference type="EMBL" id="NVK95445.1"/>
    </source>
</evidence>
<accession>A0A850LD67</accession>
<gene>
    <name evidence="3" type="ORF">HW564_00825</name>
</gene>
<dbReference type="OMA" id="MVSAHAY"/>
<dbReference type="EMBL" id="JABXIY010000003">
    <property type="protein sequence ID" value="NVK95445.1"/>
    <property type="molecule type" value="Genomic_DNA"/>
</dbReference>
<proteinExistence type="predicted"/>
<reference evidence="3 4" key="1">
    <citation type="journal article" date="2020" name="Proc. Natl. Acad. Sci. U.S.A.">
        <title>Ecological drivers of bacterial community assembly in synthetic phycospheres.</title>
        <authorList>
            <person name="Fu H."/>
            <person name="Uchimiya M."/>
            <person name="Gore J."/>
            <person name="Moran M.A."/>
        </authorList>
    </citation>
    <scope>NUCLEOTIDE SEQUENCE [LARGE SCALE GENOMIC DNA]</scope>
    <source>
        <strain evidence="3">HF-Din03</strain>
    </source>
</reference>
<evidence type="ECO:0000259" key="1">
    <source>
        <dbReference type="Pfam" id="PF07287"/>
    </source>
</evidence>
<evidence type="ECO:0000313" key="4">
    <source>
        <dbReference type="Proteomes" id="UP000565723"/>
    </source>
</evidence>
<name>A0A850LD67_9RHOB</name>
<dbReference type="PANTHER" id="PTHR47708:SF2">
    <property type="entry name" value="SI:CH73-132F6.5"/>
    <property type="match status" value="1"/>
</dbReference>
<feature type="domain" description="AtuA-like ferredoxin-fold" evidence="2">
    <location>
        <begin position="480"/>
        <end position="577"/>
    </location>
</feature>
<sequence>MTAALRIGGACGFWGEAPHATAQLLAAGVDVLVYDYLAEITMSIMARARLKDPDQGYATDFVTEAMVPNLTAIAKQGVRVLSNAGGVNPEACAEALRERIAAAGLSLRVAVVTGDDLLARASEFVKCTEMFTGAAMPPLERIASMNAYLGAAPVVAALRAGADIVLTGRCADSALTLAACVHHFGWDLSDHDRLAAGSLAGHLLECGPQATGGNFTDWEVAGDLARIGYPIAEVAADGGFVLTKPEGSSGLVTPATVGEQMLYEIGDPRAYLLPDVVCDFSGVTLEQAGPDRVRVSGARGRAPTGRLKVSVTWADGYRGGMVFQMTGRAARAKAQAFAQAGLDRAQARLAALGAPGYREVSFEAFGGRPAPDAPEEIAFKAAVRHDDARAVGLFLKELVGAALATPPGLHFFTGAGRPRPSPVVALFSCLIPADAVRASVVLDGADLSFDAPAPPLRDIEEGLAPCPPEPDMELELEMRPLEALAWARSGDKGDSANIGVLARRPDYMPYIWAALSPEAVMRFFDEKSPAQIQRFYLPGCHAMNILLTGALGGGGVASLRNDAQGKAFAQELLSLPVPVPVGLITTD</sequence>
<protein>
    <submittedName>
        <fullName evidence="3">DUF1446 domain-containing protein</fullName>
    </submittedName>
</protein>
<feature type="domain" description="Acyclic terpene utilisation N-terminal" evidence="1">
    <location>
        <begin position="5"/>
        <end position="441"/>
    </location>
</feature>
<dbReference type="InterPro" id="IPR056362">
    <property type="entry name" value="AtuA-like_ferredoxin_dom"/>
</dbReference>
<dbReference type="PANTHER" id="PTHR47708">
    <property type="match status" value="1"/>
</dbReference>
<evidence type="ECO:0000259" key="2">
    <source>
        <dbReference type="Pfam" id="PF23544"/>
    </source>
</evidence>
<dbReference type="RefSeq" id="WP_011046333.1">
    <property type="nucleotide sequence ID" value="NZ_CP076685.1"/>
</dbReference>
<dbReference type="InterPro" id="IPR010839">
    <property type="entry name" value="AtuA_N"/>
</dbReference>
<dbReference type="Pfam" id="PF07287">
    <property type="entry name" value="AtuA"/>
    <property type="match status" value="1"/>
</dbReference>
<dbReference type="Pfam" id="PF23544">
    <property type="entry name" value="AtuA_ferredoxin"/>
    <property type="match status" value="1"/>
</dbReference>
<comment type="caution">
    <text evidence="3">The sequence shown here is derived from an EMBL/GenBank/DDBJ whole genome shotgun (WGS) entry which is preliminary data.</text>
</comment>
<organism evidence="3 4">
    <name type="scientific">Ruegeria pomeroyi</name>
    <dbReference type="NCBI Taxonomy" id="89184"/>
    <lineage>
        <taxon>Bacteria</taxon>
        <taxon>Pseudomonadati</taxon>
        <taxon>Pseudomonadota</taxon>
        <taxon>Alphaproteobacteria</taxon>
        <taxon>Rhodobacterales</taxon>
        <taxon>Roseobacteraceae</taxon>
        <taxon>Ruegeria</taxon>
    </lineage>
</organism>
<dbReference type="AlphaFoldDB" id="A0A850LD67"/>